<keyword evidence="1" id="KW-1133">Transmembrane helix</keyword>
<evidence type="ECO:0000313" key="2">
    <source>
        <dbReference type="EMBL" id="MBN2908104.1"/>
    </source>
</evidence>
<feature type="transmembrane region" description="Helical" evidence="1">
    <location>
        <begin position="18"/>
        <end position="34"/>
    </location>
</feature>
<dbReference type="EMBL" id="JAFHAP010000002">
    <property type="protein sequence ID" value="MBN2908104.1"/>
    <property type="molecule type" value="Genomic_DNA"/>
</dbReference>
<evidence type="ECO:0000313" key="3">
    <source>
        <dbReference type="Proteomes" id="UP001177120"/>
    </source>
</evidence>
<reference evidence="2" key="1">
    <citation type="journal article" date="2024" name="Int. J. Syst. Evol. Microbiol.">
        <title>Polycladomyces zharkentensis sp. nov., a novel thermophilic cellulose- and starch-degrading member of the Bacillota from a geothermal aquifer in Kazakhstan.</title>
        <authorList>
            <person name="Mashzhan A."/>
            <person name="Kistaubayeva A."/>
            <person name="Javier-Lopez R."/>
            <person name="Bissenova U."/>
            <person name="Bissenbay A."/>
            <person name="Birkeland N.K."/>
        </authorList>
    </citation>
    <scope>NUCLEOTIDE SEQUENCE</scope>
    <source>
        <strain evidence="2">ZKZ2T</strain>
    </source>
</reference>
<sequence length="47" mass="5179">MNTAIRSWFGRQSGERKVMIVVITLGLALLSIYYKERAGKPSPLGLG</sequence>
<protein>
    <submittedName>
        <fullName evidence="2">Uncharacterized protein</fullName>
    </submittedName>
</protein>
<keyword evidence="1" id="KW-0472">Membrane</keyword>
<name>A0ABS2WF47_9BACL</name>
<comment type="caution">
    <text evidence="2">The sequence shown here is derived from an EMBL/GenBank/DDBJ whole genome shotgun (WGS) entry which is preliminary data.</text>
</comment>
<keyword evidence="1" id="KW-0812">Transmembrane</keyword>
<accession>A0ABS2WF47</accession>
<proteinExistence type="predicted"/>
<keyword evidence="3" id="KW-1185">Reference proteome</keyword>
<evidence type="ECO:0000256" key="1">
    <source>
        <dbReference type="SAM" id="Phobius"/>
    </source>
</evidence>
<dbReference type="Proteomes" id="UP001177120">
    <property type="component" value="Unassembled WGS sequence"/>
</dbReference>
<dbReference type="RefSeq" id="WP_205492267.1">
    <property type="nucleotide sequence ID" value="NZ_JAFHAP010000002.1"/>
</dbReference>
<gene>
    <name evidence="2" type="ORF">JQC72_01015</name>
</gene>
<organism evidence="2 3">
    <name type="scientific">Polycladomyces zharkentensis</name>
    <dbReference type="NCBI Taxonomy" id="2807616"/>
    <lineage>
        <taxon>Bacteria</taxon>
        <taxon>Bacillati</taxon>
        <taxon>Bacillota</taxon>
        <taxon>Bacilli</taxon>
        <taxon>Bacillales</taxon>
        <taxon>Thermoactinomycetaceae</taxon>
        <taxon>Polycladomyces</taxon>
    </lineage>
</organism>